<dbReference type="GO" id="GO:0003677">
    <property type="term" value="F:DNA binding"/>
    <property type="evidence" value="ECO:0007669"/>
    <property type="project" value="UniProtKB-KW"/>
</dbReference>
<evidence type="ECO:0000256" key="2">
    <source>
        <dbReference type="ARBA" id="ARBA00023125"/>
    </source>
</evidence>
<accession>A0A7M2RIH2</accession>
<dbReference type="RefSeq" id="WP_193736248.1">
    <property type="nucleotide sequence ID" value="NZ_CP063304.1"/>
</dbReference>
<dbReference type="PANTHER" id="PTHR43537:SF5">
    <property type="entry name" value="UXU OPERON TRANSCRIPTIONAL REGULATOR"/>
    <property type="match status" value="1"/>
</dbReference>
<reference evidence="5 6" key="1">
    <citation type="submission" date="2020-10" db="EMBL/GenBank/DDBJ databases">
        <title>Blautia liquoris sp.nov., isolated from the mud in a fermentation cellar used for the production of Chinese strong-flavoured liquor.</title>
        <authorList>
            <person name="Lu L."/>
        </authorList>
    </citation>
    <scope>NUCLEOTIDE SEQUENCE [LARGE SCALE GENOMIC DNA]</scope>
    <source>
        <strain evidence="5 6">LZLJ-3</strain>
    </source>
</reference>
<dbReference type="InterPro" id="IPR036390">
    <property type="entry name" value="WH_DNA-bd_sf"/>
</dbReference>
<dbReference type="PANTHER" id="PTHR43537">
    <property type="entry name" value="TRANSCRIPTIONAL REGULATOR, GNTR FAMILY"/>
    <property type="match status" value="1"/>
</dbReference>
<evidence type="ECO:0000259" key="4">
    <source>
        <dbReference type="PROSITE" id="PS50949"/>
    </source>
</evidence>
<dbReference type="SMART" id="SM00345">
    <property type="entry name" value="HTH_GNTR"/>
    <property type="match status" value="1"/>
</dbReference>
<dbReference type="SUPFAM" id="SSF48008">
    <property type="entry name" value="GntR ligand-binding domain-like"/>
    <property type="match status" value="1"/>
</dbReference>
<dbReference type="Proteomes" id="UP000593601">
    <property type="component" value="Chromosome"/>
</dbReference>
<dbReference type="SMART" id="SM00895">
    <property type="entry name" value="FCD"/>
    <property type="match status" value="1"/>
</dbReference>
<keyword evidence="1" id="KW-0805">Transcription regulation</keyword>
<dbReference type="Pfam" id="PF07729">
    <property type="entry name" value="FCD"/>
    <property type="match status" value="1"/>
</dbReference>
<dbReference type="InterPro" id="IPR000524">
    <property type="entry name" value="Tscrpt_reg_HTH_GntR"/>
</dbReference>
<dbReference type="KEGG" id="bliq:INP51_02895"/>
<keyword evidence="3" id="KW-0804">Transcription</keyword>
<proteinExistence type="predicted"/>
<organism evidence="5 6">
    <name type="scientific">Blautia liquoris</name>
    <dbReference type="NCBI Taxonomy" id="2779518"/>
    <lineage>
        <taxon>Bacteria</taxon>
        <taxon>Bacillati</taxon>
        <taxon>Bacillota</taxon>
        <taxon>Clostridia</taxon>
        <taxon>Lachnospirales</taxon>
        <taxon>Lachnospiraceae</taxon>
        <taxon>Blautia</taxon>
    </lineage>
</organism>
<keyword evidence="2" id="KW-0238">DNA-binding</keyword>
<dbReference type="EMBL" id="CP063304">
    <property type="protein sequence ID" value="QOV19928.1"/>
    <property type="molecule type" value="Genomic_DNA"/>
</dbReference>
<name>A0A7M2RIH2_9FIRM</name>
<gene>
    <name evidence="5" type="ORF">INP51_02895</name>
</gene>
<dbReference type="SUPFAM" id="SSF46785">
    <property type="entry name" value="Winged helix' DNA-binding domain"/>
    <property type="match status" value="1"/>
</dbReference>
<feature type="domain" description="HTH gntR-type" evidence="4">
    <location>
        <begin position="8"/>
        <end position="76"/>
    </location>
</feature>
<dbReference type="Gene3D" id="1.20.120.530">
    <property type="entry name" value="GntR ligand-binding domain-like"/>
    <property type="match status" value="1"/>
</dbReference>
<keyword evidence="6" id="KW-1185">Reference proteome</keyword>
<dbReference type="PROSITE" id="PS50949">
    <property type="entry name" value="HTH_GNTR"/>
    <property type="match status" value="1"/>
</dbReference>
<dbReference type="CDD" id="cd07377">
    <property type="entry name" value="WHTH_GntR"/>
    <property type="match status" value="1"/>
</dbReference>
<dbReference type="GO" id="GO:0003700">
    <property type="term" value="F:DNA-binding transcription factor activity"/>
    <property type="evidence" value="ECO:0007669"/>
    <property type="project" value="InterPro"/>
</dbReference>
<dbReference type="AlphaFoldDB" id="A0A7M2RIH2"/>
<dbReference type="InterPro" id="IPR008920">
    <property type="entry name" value="TF_FadR/GntR_C"/>
</dbReference>
<evidence type="ECO:0000313" key="5">
    <source>
        <dbReference type="EMBL" id="QOV19928.1"/>
    </source>
</evidence>
<dbReference type="InterPro" id="IPR011711">
    <property type="entry name" value="GntR_C"/>
</dbReference>
<dbReference type="PRINTS" id="PR00035">
    <property type="entry name" value="HTHGNTR"/>
</dbReference>
<evidence type="ECO:0000256" key="3">
    <source>
        <dbReference type="ARBA" id="ARBA00023163"/>
    </source>
</evidence>
<evidence type="ECO:0000256" key="1">
    <source>
        <dbReference type="ARBA" id="ARBA00023015"/>
    </source>
</evidence>
<sequence length="226" mass="26793">MRQGINRTPLQSEIIKFIQDYIQEENLKTGDKLPSQAGLIEMMGVSRTSLREAIKTMEAKGVLETKNGKGVFVKNDDRNLILSQLSFLEEKESLLEVIEARKILEREILKLTVKNITEHEIEELGKVLKVILDKYHREERQNVEDKQFHYMIYEYCHNRVLYKMMLSVRYLSDKLWEFPLDMKEPFTDTIPFHKDLYNAIKERNAKKALDINDQILDMVYHTVQER</sequence>
<dbReference type="Gene3D" id="1.10.10.10">
    <property type="entry name" value="Winged helix-like DNA-binding domain superfamily/Winged helix DNA-binding domain"/>
    <property type="match status" value="1"/>
</dbReference>
<dbReference type="Pfam" id="PF00392">
    <property type="entry name" value="GntR"/>
    <property type="match status" value="1"/>
</dbReference>
<protein>
    <submittedName>
        <fullName evidence="5">FadR family transcriptional regulator</fullName>
    </submittedName>
</protein>
<evidence type="ECO:0000313" key="6">
    <source>
        <dbReference type="Proteomes" id="UP000593601"/>
    </source>
</evidence>
<dbReference type="InterPro" id="IPR036388">
    <property type="entry name" value="WH-like_DNA-bd_sf"/>
</dbReference>